<dbReference type="GO" id="GO:0007157">
    <property type="term" value="P:heterophilic cell-cell adhesion via plasma membrane cell adhesion molecules"/>
    <property type="evidence" value="ECO:0007669"/>
    <property type="project" value="TreeGrafter"/>
</dbReference>
<dbReference type="SMART" id="SM00181">
    <property type="entry name" value="EGF"/>
    <property type="match status" value="3"/>
</dbReference>
<name>A0A814I1E9_9BILA</name>
<organism evidence="7 8">
    <name type="scientific">Brachionus calyciflorus</name>
    <dbReference type="NCBI Taxonomy" id="104777"/>
    <lineage>
        <taxon>Eukaryota</taxon>
        <taxon>Metazoa</taxon>
        <taxon>Spiralia</taxon>
        <taxon>Gnathifera</taxon>
        <taxon>Rotifera</taxon>
        <taxon>Eurotatoria</taxon>
        <taxon>Monogononta</taxon>
        <taxon>Pseudotrocha</taxon>
        <taxon>Ploima</taxon>
        <taxon>Brachionidae</taxon>
        <taxon>Brachionus</taxon>
    </lineage>
</organism>
<comment type="caution">
    <text evidence="5">Lacks conserved residue(s) required for the propagation of feature annotation.</text>
</comment>
<dbReference type="EMBL" id="CAJNOC010004323">
    <property type="protein sequence ID" value="CAF1017436.1"/>
    <property type="molecule type" value="Genomic_DNA"/>
</dbReference>
<evidence type="ECO:0000313" key="7">
    <source>
        <dbReference type="EMBL" id="CAF1017436.1"/>
    </source>
</evidence>
<dbReference type="InterPro" id="IPR001881">
    <property type="entry name" value="EGF-like_Ca-bd_dom"/>
</dbReference>
<comment type="caution">
    <text evidence="7">The sequence shown here is derived from an EMBL/GenBank/DDBJ whole genome shotgun (WGS) entry which is preliminary data.</text>
</comment>
<feature type="domain" description="EGF-like" evidence="6">
    <location>
        <begin position="234"/>
        <end position="278"/>
    </location>
</feature>
<dbReference type="PANTHER" id="PTHR24049:SF22">
    <property type="entry name" value="DROSOPHILA CRUMBS HOMOLOG"/>
    <property type="match status" value="1"/>
</dbReference>
<feature type="domain" description="EGF-like" evidence="6">
    <location>
        <begin position="280"/>
        <end position="316"/>
    </location>
</feature>
<proteinExistence type="predicted"/>
<dbReference type="OrthoDB" id="6252479at2759"/>
<dbReference type="Gene3D" id="2.10.25.10">
    <property type="entry name" value="Laminin"/>
    <property type="match status" value="2"/>
</dbReference>
<dbReference type="GO" id="GO:0032991">
    <property type="term" value="C:protein-containing complex"/>
    <property type="evidence" value="ECO:0007669"/>
    <property type="project" value="TreeGrafter"/>
</dbReference>
<dbReference type="AlphaFoldDB" id="A0A814I1E9"/>
<feature type="disulfide bond" evidence="5">
    <location>
        <begin position="201"/>
        <end position="211"/>
    </location>
</feature>
<reference evidence="7" key="1">
    <citation type="submission" date="2021-02" db="EMBL/GenBank/DDBJ databases">
        <authorList>
            <person name="Nowell W R."/>
        </authorList>
    </citation>
    <scope>NUCLEOTIDE SEQUENCE</scope>
    <source>
        <strain evidence="7">Ploen Becks lab</strain>
    </source>
</reference>
<dbReference type="GO" id="GO:0005886">
    <property type="term" value="C:plasma membrane"/>
    <property type="evidence" value="ECO:0007669"/>
    <property type="project" value="TreeGrafter"/>
</dbReference>
<evidence type="ECO:0000313" key="8">
    <source>
        <dbReference type="Proteomes" id="UP000663879"/>
    </source>
</evidence>
<feature type="domain" description="EGF-like" evidence="6">
    <location>
        <begin position="197"/>
        <end position="232"/>
    </location>
</feature>
<keyword evidence="4 5" id="KW-1015">Disulfide bond</keyword>
<dbReference type="InterPro" id="IPR000742">
    <property type="entry name" value="EGF"/>
</dbReference>
<feature type="disulfide bond" evidence="5">
    <location>
        <begin position="243"/>
        <end position="260"/>
    </location>
</feature>
<keyword evidence="3" id="KW-0677">Repeat</keyword>
<feature type="disulfide bond" evidence="5">
    <location>
        <begin position="222"/>
        <end position="231"/>
    </location>
</feature>
<dbReference type="InterPro" id="IPR051022">
    <property type="entry name" value="Notch_Cell-Fate_Det"/>
</dbReference>
<evidence type="ECO:0000256" key="1">
    <source>
        <dbReference type="ARBA" id="ARBA00022536"/>
    </source>
</evidence>
<dbReference type="PROSITE" id="PS00022">
    <property type="entry name" value="EGF_1"/>
    <property type="match status" value="2"/>
</dbReference>
<sequence>MNLKPVSSNIGIIKIVNETLIVYENFGNLLARKDYEIWNVNESWIGLQANFGNLSSIENLLPEKLISNGYLFKSVKLSVLNKNDYNIRIQDTYFFKSNVPINSNIINNLNLNLLLNTNSQYSVNSSLSNSYLDLLLNTNSQYSVNSSLSNSYFDLLSKTHSQYTTVSESNLNQIFSFSSVLAKNPQYVLTLISTNIDINDCLLNCSSQGNCKQISQKFICECFSNYAGTSCQLNTQPCASNPCLNNGTCINDLINKNFSCECLKNENQTSLFYGSFCQNKVNICENETCSNNGVCYDINDEAKCKCFKSYTGEKCENETDEIKVIKSVIKASAIIATGILISTYSLVIFSDLSKVFCEKKKKPMVLNKVMKPFYVNNTIH</sequence>
<keyword evidence="2" id="KW-0732">Signal</keyword>
<dbReference type="GO" id="GO:0045197">
    <property type="term" value="P:establishment or maintenance of epithelial cell apical/basal polarity"/>
    <property type="evidence" value="ECO:0007669"/>
    <property type="project" value="TreeGrafter"/>
</dbReference>
<evidence type="ECO:0000256" key="5">
    <source>
        <dbReference type="PROSITE-ProRule" id="PRU00076"/>
    </source>
</evidence>
<dbReference type="GO" id="GO:0005509">
    <property type="term" value="F:calcium ion binding"/>
    <property type="evidence" value="ECO:0007669"/>
    <property type="project" value="InterPro"/>
</dbReference>
<evidence type="ECO:0000259" key="6">
    <source>
        <dbReference type="PROSITE" id="PS50026"/>
    </source>
</evidence>
<dbReference type="Pfam" id="PF00008">
    <property type="entry name" value="EGF"/>
    <property type="match status" value="1"/>
</dbReference>
<keyword evidence="1 5" id="KW-0245">EGF-like domain</keyword>
<protein>
    <recommendedName>
        <fullName evidence="6">EGF-like domain-containing protein</fullName>
    </recommendedName>
</protein>
<dbReference type="PROSITE" id="PS50026">
    <property type="entry name" value="EGF_3"/>
    <property type="match status" value="3"/>
</dbReference>
<dbReference type="SMART" id="SM00179">
    <property type="entry name" value="EGF_CA"/>
    <property type="match status" value="2"/>
</dbReference>
<dbReference type="Proteomes" id="UP000663879">
    <property type="component" value="Unassembled WGS sequence"/>
</dbReference>
<gene>
    <name evidence="7" type="ORF">OXX778_LOCUS17203</name>
</gene>
<evidence type="ECO:0000256" key="3">
    <source>
        <dbReference type="ARBA" id="ARBA00022737"/>
    </source>
</evidence>
<dbReference type="PANTHER" id="PTHR24049">
    <property type="entry name" value="CRUMBS FAMILY MEMBER"/>
    <property type="match status" value="1"/>
</dbReference>
<dbReference type="SUPFAM" id="SSF57196">
    <property type="entry name" value="EGF/Laminin"/>
    <property type="match status" value="2"/>
</dbReference>
<feature type="disulfide bond" evidence="5">
    <location>
        <begin position="306"/>
        <end position="315"/>
    </location>
</feature>
<keyword evidence="8" id="KW-1185">Reference proteome</keyword>
<accession>A0A814I1E9</accession>
<evidence type="ECO:0000256" key="4">
    <source>
        <dbReference type="ARBA" id="ARBA00023157"/>
    </source>
</evidence>
<evidence type="ECO:0000256" key="2">
    <source>
        <dbReference type="ARBA" id="ARBA00022729"/>
    </source>
</evidence>